<accession>A0AAV3YV68</accession>
<evidence type="ECO:0000313" key="3">
    <source>
        <dbReference type="Proteomes" id="UP000735302"/>
    </source>
</evidence>
<evidence type="ECO:0000313" key="2">
    <source>
        <dbReference type="EMBL" id="GFN87330.1"/>
    </source>
</evidence>
<organism evidence="2 3">
    <name type="scientific">Plakobranchus ocellatus</name>
    <dbReference type="NCBI Taxonomy" id="259542"/>
    <lineage>
        <taxon>Eukaryota</taxon>
        <taxon>Metazoa</taxon>
        <taxon>Spiralia</taxon>
        <taxon>Lophotrochozoa</taxon>
        <taxon>Mollusca</taxon>
        <taxon>Gastropoda</taxon>
        <taxon>Heterobranchia</taxon>
        <taxon>Euthyneura</taxon>
        <taxon>Panpulmonata</taxon>
        <taxon>Sacoglossa</taxon>
        <taxon>Placobranchoidea</taxon>
        <taxon>Plakobranchidae</taxon>
        <taxon>Plakobranchus</taxon>
    </lineage>
</organism>
<evidence type="ECO:0000256" key="1">
    <source>
        <dbReference type="SAM" id="MobiDB-lite"/>
    </source>
</evidence>
<proteinExistence type="predicted"/>
<comment type="caution">
    <text evidence="2">The sequence shown here is derived from an EMBL/GenBank/DDBJ whole genome shotgun (WGS) entry which is preliminary data.</text>
</comment>
<dbReference type="Proteomes" id="UP000735302">
    <property type="component" value="Unassembled WGS sequence"/>
</dbReference>
<reference evidence="2 3" key="1">
    <citation type="journal article" date="2021" name="Elife">
        <title>Chloroplast acquisition without the gene transfer in kleptoplastic sea slugs, Plakobranchus ocellatus.</title>
        <authorList>
            <person name="Maeda T."/>
            <person name="Takahashi S."/>
            <person name="Yoshida T."/>
            <person name="Shimamura S."/>
            <person name="Takaki Y."/>
            <person name="Nagai Y."/>
            <person name="Toyoda A."/>
            <person name="Suzuki Y."/>
            <person name="Arimoto A."/>
            <person name="Ishii H."/>
            <person name="Satoh N."/>
            <person name="Nishiyama T."/>
            <person name="Hasebe M."/>
            <person name="Maruyama T."/>
            <person name="Minagawa J."/>
            <person name="Obokata J."/>
            <person name="Shigenobu S."/>
        </authorList>
    </citation>
    <scope>NUCLEOTIDE SEQUENCE [LARGE SCALE GENOMIC DNA]</scope>
</reference>
<keyword evidence="3" id="KW-1185">Reference proteome</keyword>
<name>A0AAV3YV68_9GAST</name>
<protein>
    <submittedName>
        <fullName evidence="2">Uncharacterized protein</fullName>
    </submittedName>
</protein>
<feature type="region of interest" description="Disordered" evidence="1">
    <location>
        <begin position="1"/>
        <end position="31"/>
    </location>
</feature>
<dbReference type="AlphaFoldDB" id="A0AAV3YV68"/>
<sequence>MTEEEIASNIQEKEEKTPPSVPQPEEENDSSAIAPVTSKKFLEALNTVQSYLLQQVGSNDLLRKLLGIKSFVKDTAINRWRQKTINDISKKNEKSFTASLKVY</sequence>
<gene>
    <name evidence="2" type="ORF">PoB_001383600</name>
</gene>
<dbReference type="EMBL" id="BLXT01001699">
    <property type="protein sequence ID" value="GFN87330.1"/>
    <property type="molecule type" value="Genomic_DNA"/>
</dbReference>